<evidence type="ECO:0000313" key="6">
    <source>
        <dbReference type="Proteomes" id="UP001237642"/>
    </source>
</evidence>
<dbReference type="GO" id="GO:0000981">
    <property type="term" value="F:DNA-binding transcription factor activity, RNA polymerase II-specific"/>
    <property type="evidence" value="ECO:0007669"/>
    <property type="project" value="TreeGrafter"/>
</dbReference>
<feature type="compositionally biased region" description="Polar residues" evidence="4">
    <location>
        <begin position="166"/>
        <end position="186"/>
    </location>
</feature>
<evidence type="ECO:0000256" key="1">
    <source>
        <dbReference type="ARBA" id="ARBA00004123"/>
    </source>
</evidence>
<keyword evidence="3" id="KW-0539">Nucleus</keyword>
<sequence length="296" mass="33911">MMAENPNWWSLNGSSSTPDDHLHNHAYPVPWTQLLVGRLQATDQEERLGNTSCDSNPDYRRKQLDQKSSINDDTDQIISYSRNYSNSVVFDDHHVKPEMKEQSISQQQQELYSTYNVTNHKEHDHPWSSCFTSENNHINYLDFSRDRKRNQHEALDQYTSLQCNDTLAPSGTSKKARVQPSSTQQPALKVRKEKLGDRNNSITPTSFPIWKGMYVSSENYDFNQLIMLMKPVKRKKQWGYIRFLEAQVQALSSAYSGNASTGSMRIQQSVNDELASGKDLRSRGLSLVPVELCPSC</sequence>
<organism evidence="5 6">
    <name type="scientific">Heracleum sosnowskyi</name>
    <dbReference type="NCBI Taxonomy" id="360622"/>
    <lineage>
        <taxon>Eukaryota</taxon>
        <taxon>Viridiplantae</taxon>
        <taxon>Streptophyta</taxon>
        <taxon>Embryophyta</taxon>
        <taxon>Tracheophyta</taxon>
        <taxon>Spermatophyta</taxon>
        <taxon>Magnoliopsida</taxon>
        <taxon>eudicotyledons</taxon>
        <taxon>Gunneridae</taxon>
        <taxon>Pentapetalae</taxon>
        <taxon>asterids</taxon>
        <taxon>campanulids</taxon>
        <taxon>Apiales</taxon>
        <taxon>Apiaceae</taxon>
        <taxon>Apioideae</taxon>
        <taxon>apioid superclade</taxon>
        <taxon>Tordylieae</taxon>
        <taxon>Tordyliinae</taxon>
        <taxon>Heracleum</taxon>
    </lineage>
</organism>
<keyword evidence="2" id="KW-0238">DNA-binding</keyword>
<evidence type="ECO:0000256" key="3">
    <source>
        <dbReference type="ARBA" id="ARBA00023242"/>
    </source>
</evidence>
<protein>
    <submittedName>
        <fullName evidence="5">BHLH domain-containing protein</fullName>
    </submittedName>
</protein>
<evidence type="ECO:0000256" key="4">
    <source>
        <dbReference type="SAM" id="MobiDB-lite"/>
    </source>
</evidence>
<dbReference type="PANTHER" id="PTHR16223">
    <property type="entry name" value="TRANSCRIPTION FACTOR BHLH83-RELATED"/>
    <property type="match status" value="1"/>
</dbReference>
<dbReference type="InterPro" id="IPR045843">
    <property type="entry name" value="IND-like"/>
</dbReference>
<dbReference type="PANTHER" id="PTHR16223:SF238">
    <property type="entry name" value="TRANSCRIPTION FACTOR BHLH114"/>
    <property type="match status" value="1"/>
</dbReference>
<evidence type="ECO:0000313" key="5">
    <source>
        <dbReference type="EMBL" id="KAK1360182.1"/>
    </source>
</evidence>
<reference evidence="5" key="1">
    <citation type="submission" date="2023-02" db="EMBL/GenBank/DDBJ databases">
        <title>Genome of toxic invasive species Heracleum sosnowskyi carries increased number of genes despite the absence of recent whole-genome duplications.</title>
        <authorList>
            <person name="Schelkunov M."/>
            <person name="Shtratnikova V."/>
            <person name="Makarenko M."/>
            <person name="Klepikova A."/>
            <person name="Omelchenko D."/>
            <person name="Novikova G."/>
            <person name="Obukhova E."/>
            <person name="Bogdanov V."/>
            <person name="Penin A."/>
            <person name="Logacheva M."/>
        </authorList>
    </citation>
    <scope>NUCLEOTIDE SEQUENCE</scope>
    <source>
        <strain evidence="5">Hsosn_3</strain>
        <tissue evidence="5">Leaf</tissue>
    </source>
</reference>
<feature type="compositionally biased region" description="Polar residues" evidence="4">
    <location>
        <begin position="66"/>
        <end position="75"/>
    </location>
</feature>
<comment type="caution">
    <text evidence="5">The sequence shown here is derived from an EMBL/GenBank/DDBJ whole genome shotgun (WGS) entry which is preliminary data.</text>
</comment>
<reference evidence="5" key="2">
    <citation type="submission" date="2023-05" db="EMBL/GenBank/DDBJ databases">
        <authorList>
            <person name="Schelkunov M.I."/>
        </authorList>
    </citation>
    <scope>NUCLEOTIDE SEQUENCE</scope>
    <source>
        <strain evidence="5">Hsosn_3</strain>
        <tissue evidence="5">Leaf</tissue>
    </source>
</reference>
<evidence type="ECO:0000256" key="2">
    <source>
        <dbReference type="ARBA" id="ARBA00023125"/>
    </source>
</evidence>
<keyword evidence="6" id="KW-1185">Reference proteome</keyword>
<dbReference type="EMBL" id="JAUIZM010000010">
    <property type="protein sequence ID" value="KAK1360182.1"/>
    <property type="molecule type" value="Genomic_DNA"/>
</dbReference>
<dbReference type="AlphaFoldDB" id="A0AAD8M5I5"/>
<dbReference type="Proteomes" id="UP001237642">
    <property type="component" value="Unassembled WGS sequence"/>
</dbReference>
<proteinExistence type="predicted"/>
<feature type="region of interest" description="Disordered" evidence="4">
    <location>
        <begin position="166"/>
        <end position="189"/>
    </location>
</feature>
<name>A0AAD8M5I5_9APIA</name>
<comment type="subcellular location">
    <subcellularLocation>
        <location evidence="1">Nucleus</location>
    </subcellularLocation>
</comment>
<dbReference type="GO" id="GO:0000978">
    <property type="term" value="F:RNA polymerase II cis-regulatory region sequence-specific DNA binding"/>
    <property type="evidence" value="ECO:0007669"/>
    <property type="project" value="TreeGrafter"/>
</dbReference>
<accession>A0AAD8M5I5</accession>
<dbReference type="GO" id="GO:0005634">
    <property type="term" value="C:nucleus"/>
    <property type="evidence" value="ECO:0007669"/>
    <property type="project" value="UniProtKB-SubCell"/>
</dbReference>
<gene>
    <name evidence="5" type="ORF">POM88_044656</name>
</gene>
<feature type="region of interest" description="Disordered" evidence="4">
    <location>
        <begin position="46"/>
        <end position="75"/>
    </location>
</feature>